<dbReference type="PROSITE" id="PS00552">
    <property type="entry name" value="HTH_MERR_1"/>
    <property type="match status" value="1"/>
</dbReference>
<dbReference type="InterPro" id="IPR009061">
    <property type="entry name" value="DNA-bd_dom_put_sf"/>
</dbReference>
<protein>
    <submittedName>
        <fullName evidence="3">MerR family transcriptional regulator</fullName>
    </submittedName>
</protein>
<evidence type="ECO:0000313" key="3">
    <source>
        <dbReference type="EMBL" id="GAA5074150.1"/>
    </source>
</evidence>
<reference evidence="4" key="1">
    <citation type="journal article" date="2019" name="Int. J. Syst. Evol. Microbiol.">
        <title>The Global Catalogue of Microorganisms (GCM) 10K type strain sequencing project: providing services to taxonomists for standard genome sequencing and annotation.</title>
        <authorList>
            <consortium name="The Broad Institute Genomics Platform"/>
            <consortium name="The Broad Institute Genome Sequencing Center for Infectious Disease"/>
            <person name="Wu L."/>
            <person name="Ma J."/>
        </authorList>
    </citation>
    <scope>NUCLEOTIDE SEQUENCE [LARGE SCALE GENOMIC DNA]</scope>
    <source>
        <strain evidence="4">JCM 18410</strain>
    </source>
</reference>
<name>A0ABP9LAZ5_9ACTN</name>
<dbReference type="SMART" id="SM00422">
    <property type="entry name" value="HTH_MERR"/>
    <property type="match status" value="1"/>
</dbReference>
<evidence type="ECO:0000256" key="1">
    <source>
        <dbReference type="ARBA" id="ARBA00023125"/>
    </source>
</evidence>
<dbReference type="RefSeq" id="WP_176148296.1">
    <property type="nucleotide sequence ID" value="NZ_BAABKC010000110.1"/>
</dbReference>
<feature type="domain" description="HTH merR-type" evidence="2">
    <location>
        <begin position="14"/>
        <end position="83"/>
    </location>
</feature>
<gene>
    <name evidence="3" type="ORF">GCM10023336_61990</name>
</gene>
<comment type="caution">
    <text evidence="3">The sequence shown here is derived from an EMBL/GenBank/DDBJ whole genome shotgun (WGS) entry which is preliminary data.</text>
</comment>
<dbReference type="InterPro" id="IPR047057">
    <property type="entry name" value="MerR_fam"/>
</dbReference>
<dbReference type="PANTHER" id="PTHR30204">
    <property type="entry name" value="REDOX-CYCLING DRUG-SENSING TRANSCRIPTIONAL ACTIVATOR SOXR"/>
    <property type="match status" value="1"/>
</dbReference>
<evidence type="ECO:0000313" key="4">
    <source>
        <dbReference type="Proteomes" id="UP001500124"/>
    </source>
</evidence>
<evidence type="ECO:0000259" key="2">
    <source>
        <dbReference type="PROSITE" id="PS50937"/>
    </source>
</evidence>
<sequence>MTSGQPLGGGREPTLTIAEVAERTGLSHDTLRYYEKAGLIARVGRTTGNQRRYEAADLAWLEFLLRLRETGMSIADMQRFARLRAAGDATVADRLAMLREHRAELAVRMRALRRSAGSLDDKIRHYEGLLGGSERPGTGEPA</sequence>
<accession>A0ABP9LAZ5</accession>
<dbReference type="Proteomes" id="UP001500124">
    <property type="component" value="Unassembled WGS sequence"/>
</dbReference>
<dbReference type="EMBL" id="BAABKC010000110">
    <property type="protein sequence ID" value="GAA5074150.1"/>
    <property type="molecule type" value="Genomic_DNA"/>
</dbReference>
<keyword evidence="4" id="KW-1185">Reference proteome</keyword>
<organism evidence="3 4">
    <name type="scientific">Streptomyces similanensis</name>
    <dbReference type="NCBI Taxonomy" id="1274988"/>
    <lineage>
        <taxon>Bacteria</taxon>
        <taxon>Bacillati</taxon>
        <taxon>Actinomycetota</taxon>
        <taxon>Actinomycetes</taxon>
        <taxon>Kitasatosporales</taxon>
        <taxon>Streptomycetaceae</taxon>
        <taxon>Streptomyces</taxon>
    </lineage>
</organism>
<dbReference type="CDD" id="cd01109">
    <property type="entry name" value="HTH_YyaN"/>
    <property type="match status" value="1"/>
</dbReference>
<dbReference type="Pfam" id="PF13411">
    <property type="entry name" value="MerR_1"/>
    <property type="match status" value="1"/>
</dbReference>
<dbReference type="SUPFAM" id="SSF46955">
    <property type="entry name" value="Putative DNA-binding domain"/>
    <property type="match status" value="1"/>
</dbReference>
<dbReference type="Gene3D" id="1.10.1660.10">
    <property type="match status" value="1"/>
</dbReference>
<dbReference type="PROSITE" id="PS50937">
    <property type="entry name" value="HTH_MERR_2"/>
    <property type="match status" value="1"/>
</dbReference>
<proteinExistence type="predicted"/>
<dbReference type="InterPro" id="IPR000551">
    <property type="entry name" value="MerR-type_HTH_dom"/>
</dbReference>
<dbReference type="PRINTS" id="PR00040">
    <property type="entry name" value="HTHMERR"/>
</dbReference>
<keyword evidence="1" id="KW-0238">DNA-binding</keyword>
<dbReference type="PANTHER" id="PTHR30204:SF98">
    <property type="entry name" value="HTH-TYPE TRANSCRIPTIONAL REGULATOR ADHR"/>
    <property type="match status" value="1"/>
</dbReference>